<feature type="transmembrane region" description="Helical" evidence="1">
    <location>
        <begin position="7"/>
        <end position="25"/>
    </location>
</feature>
<accession>A0ABS1H9H5</accession>
<keyword evidence="1" id="KW-1133">Transmembrane helix</keyword>
<evidence type="ECO:0000313" key="2">
    <source>
        <dbReference type="EMBL" id="MBK3496072.1"/>
    </source>
</evidence>
<sequence length="105" mass="11429">MFFIPSTIAFLYELLLAIPILGGAIMVGSGYSALVTALIIHAIVFALRFVTGHSKVVPIMSILLTLLTWIPLIGWAIHVLIAVAYLIDIFIGIGRNPKHISMQDT</sequence>
<reference evidence="2 3" key="1">
    <citation type="submission" date="2020-12" db="EMBL/GenBank/DDBJ databases">
        <title>YIM B01967 draft genome.</title>
        <authorList>
            <person name="Yan X."/>
        </authorList>
    </citation>
    <scope>NUCLEOTIDE SEQUENCE [LARGE SCALE GENOMIC DNA]</scope>
    <source>
        <strain evidence="2 3">YIM B01967</strain>
    </source>
</reference>
<keyword evidence="3" id="KW-1185">Reference proteome</keyword>
<evidence type="ECO:0000256" key="1">
    <source>
        <dbReference type="SAM" id="Phobius"/>
    </source>
</evidence>
<dbReference type="Proteomes" id="UP000618943">
    <property type="component" value="Unassembled WGS sequence"/>
</dbReference>
<feature type="transmembrane region" description="Helical" evidence="1">
    <location>
        <begin position="62"/>
        <end position="87"/>
    </location>
</feature>
<feature type="transmembrane region" description="Helical" evidence="1">
    <location>
        <begin position="31"/>
        <end position="50"/>
    </location>
</feature>
<dbReference type="RefSeq" id="WP_200749607.1">
    <property type="nucleotide sequence ID" value="NZ_JAEOAH010000023.1"/>
</dbReference>
<evidence type="ECO:0000313" key="3">
    <source>
        <dbReference type="Proteomes" id="UP000618943"/>
    </source>
</evidence>
<dbReference type="EMBL" id="JAEOAH010000023">
    <property type="protein sequence ID" value="MBK3496072.1"/>
    <property type="molecule type" value="Genomic_DNA"/>
</dbReference>
<protein>
    <submittedName>
        <fullName evidence="2">Uncharacterized protein</fullName>
    </submittedName>
</protein>
<organism evidence="2 3">
    <name type="scientific">Viridibacillus soli</name>
    <dbReference type="NCBI Taxonomy" id="2798301"/>
    <lineage>
        <taxon>Bacteria</taxon>
        <taxon>Bacillati</taxon>
        <taxon>Bacillota</taxon>
        <taxon>Bacilli</taxon>
        <taxon>Bacillales</taxon>
        <taxon>Caryophanaceae</taxon>
        <taxon>Viridibacillus</taxon>
    </lineage>
</organism>
<gene>
    <name evidence="2" type="ORF">JFL43_14615</name>
</gene>
<keyword evidence="1" id="KW-0812">Transmembrane</keyword>
<proteinExistence type="predicted"/>
<name>A0ABS1H9H5_9BACL</name>
<keyword evidence="1" id="KW-0472">Membrane</keyword>
<comment type="caution">
    <text evidence="2">The sequence shown here is derived from an EMBL/GenBank/DDBJ whole genome shotgun (WGS) entry which is preliminary data.</text>
</comment>